<dbReference type="Proteomes" id="UP000267524">
    <property type="component" value="Unassembled WGS sequence"/>
</dbReference>
<dbReference type="Pfam" id="PF22014">
    <property type="entry name" value="DUF6932"/>
    <property type="match status" value="1"/>
</dbReference>
<proteinExistence type="predicted"/>
<protein>
    <submittedName>
        <fullName evidence="1">Uncharacterized protein</fullName>
    </submittedName>
</protein>
<dbReference type="AlphaFoldDB" id="A0A3M7L770"/>
<name>A0A3M7L770_9FLAO</name>
<sequence>MSLKFQSNGNLEVGIHSLSWIDFTSNFGFNEHRKKLIRGLALAIEHLKACGCQILYIDGSFVTQKTNPSDFDACWDRTGINLITMRTLYPTLVDFRNERKNQKDLYMGEIFPMHVVADEYNTFIDFFQLDKDGTSKGIVKLTL</sequence>
<accession>A0A3M7L770</accession>
<gene>
    <name evidence="1" type="ORF">D1632_12565</name>
</gene>
<evidence type="ECO:0000313" key="2">
    <source>
        <dbReference type="Proteomes" id="UP000267524"/>
    </source>
</evidence>
<evidence type="ECO:0000313" key="1">
    <source>
        <dbReference type="EMBL" id="RMZ58447.1"/>
    </source>
</evidence>
<dbReference type="EMBL" id="QWIV01000014">
    <property type="protein sequence ID" value="RMZ58447.1"/>
    <property type="molecule type" value="Genomic_DNA"/>
</dbReference>
<reference evidence="1 2" key="1">
    <citation type="submission" date="2018-08" db="EMBL/GenBank/DDBJ databases">
        <title>Chryseobacterium nematophagum: a novel matrix digesting pathogen of nematodes.</title>
        <authorList>
            <person name="Page A."/>
            <person name="Roberts M."/>
            <person name="Felix M.-A."/>
            <person name="Weir W."/>
        </authorList>
    </citation>
    <scope>NUCLEOTIDE SEQUENCE [LARGE SCALE GENOMIC DNA]</scope>
    <source>
        <strain evidence="1 2">JUb275</strain>
    </source>
</reference>
<dbReference type="RefSeq" id="WP_122547599.1">
    <property type="nucleotide sequence ID" value="NZ_QWIV01000014.1"/>
</dbReference>
<organism evidence="1 2">
    <name type="scientific">Chryseobacterium nematophagum</name>
    <dbReference type="NCBI Taxonomy" id="2305228"/>
    <lineage>
        <taxon>Bacteria</taxon>
        <taxon>Pseudomonadati</taxon>
        <taxon>Bacteroidota</taxon>
        <taxon>Flavobacteriia</taxon>
        <taxon>Flavobacteriales</taxon>
        <taxon>Weeksellaceae</taxon>
        <taxon>Chryseobacterium group</taxon>
        <taxon>Chryseobacterium</taxon>
    </lineage>
</organism>
<dbReference type="InterPro" id="IPR053860">
    <property type="entry name" value="DUF6932"/>
</dbReference>
<comment type="caution">
    <text evidence="1">The sequence shown here is derived from an EMBL/GenBank/DDBJ whole genome shotgun (WGS) entry which is preliminary data.</text>
</comment>
<keyword evidence="2" id="KW-1185">Reference proteome</keyword>